<dbReference type="EMBL" id="BLKM01003281">
    <property type="protein sequence ID" value="GFG28197.1"/>
    <property type="molecule type" value="Genomic_DNA"/>
</dbReference>
<sequence>MCILYRFVFAVGVGFLYQSQLTQQETSDHVERETALKPRPYTSPVFQPHIPLLIVMAEVRDQLIGIVICDSKRWKKIVKKKPCLPLSLEVCCDVCVREHNTIQCVLPISFTVQQSAFSFEQESNICKVHTQSSSLLPCSSSTVMEICQGCEQDQTRQGCRIQNGVCLCGIGCYSEYRYTTKEECRKALRGSRRDVCQRNPCHNGGACSQTSFEPGYRCRCEGTGYYGNRCQHDCPSPNTALQDKETFPYECVVI</sequence>
<keyword evidence="5" id="KW-1185">Reference proteome</keyword>
<evidence type="ECO:0000256" key="2">
    <source>
        <dbReference type="SAM" id="SignalP"/>
    </source>
</evidence>
<keyword evidence="1" id="KW-0245">EGF-like domain</keyword>
<dbReference type="SUPFAM" id="SSF57196">
    <property type="entry name" value="EGF/Laminin"/>
    <property type="match status" value="1"/>
</dbReference>
<gene>
    <name evidence="4" type="ORF">Cfor_07845</name>
</gene>
<feature type="domain" description="EGF-like" evidence="3">
    <location>
        <begin position="192"/>
        <end position="231"/>
    </location>
</feature>
<keyword evidence="2" id="KW-0732">Signal</keyword>
<dbReference type="InParanoid" id="A0A6L2PDP1"/>
<dbReference type="InterPro" id="IPR000742">
    <property type="entry name" value="EGF"/>
</dbReference>
<dbReference type="OrthoDB" id="10046852at2759"/>
<comment type="caution">
    <text evidence="4">The sequence shown here is derived from an EMBL/GenBank/DDBJ whole genome shotgun (WGS) entry which is preliminary data.</text>
</comment>
<dbReference type="PROSITE" id="PS50026">
    <property type="entry name" value="EGF_3"/>
    <property type="match status" value="1"/>
</dbReference>
<protein>
    <recommendedName>
        <fullName evidence="3">EGF-like domain-containing protein</fullName>
    </recommendedName>
</protein>
<feature type="signal peptide" evidence="2">
    <location>
        <begin position="1"/>
        <end position="24"/>
    </location>
</feature>
<reference evidence="5" key="1">
    <citation type="submission" date="2020-01" db="EMBL/GenBank/DDBJ databases">
        <title>Draft genome sequence of the Termite Coptotermes fromosanus.</title>
        <authorList>
            <person name="Itakura S."/>
            <person name="Yosikawa Y."/>
            <person name="Umezawa K."/>
        </authorList>
    </citation>
    <scope>NUCLEOTIDE SEQUENCE [LARGE SCALE GENOMIC DNA]</scope>
</reference>
<evidence type="ECO:0000313" key="4">
    <source>
        <dbReference type="EMBL" id="GFG28197.1"/>
    </source>
</evidence>
<proteinExistence type="predicted"/>
<feature type="disulfide bond" evidence="1">
    <location>
        <begin position="201"/>
        <end position="218"/>
    </location>
</feature>
<accession>A0A6L2PDP1</accession>
<comment type="caution">
    <text evidence="1">Lacks conserved residue(s) required for the propagation of feature annotation.</text>
</comment>
<dbReference type="Pfam" id="PF00008">
    <property type="entry name" value="EGF"/>
    <property type="match status" value="1"/>
</dbReference>
<evidence type="ECO:0000313" key="5">
    <source>
        <dbReference type="Proteomes" id="UP000502823"/>
    </source>
</evidence>
<name>A0A6L2PDP1_COPFO</name>
<dbReference type="SMART" id="SM00181">
    <property type="entry name" value="EGF"/>
    <property type="match status" value="1"/>
</dbReference>
<evidence type="ECO:0000259" key="3">
    <source>
        <dbReference type="PROSITE" id="PS50026"/>
    </source>
</evidence>
<dbReference type="Gene3D" id="2.10.25.10">
    <property type="entry name" value="Laminin"/>
    <property type="match status" value="1"/>
</dbReference>
<organism evidence="4 5">
    <name type="scientific">Coptotermes formosanus</name>
    <name type="common">Formosan subterranean termite</name>
    <dbReference type="NCBI Taxonomy" id="36987"/>
    <lineage>
        <taxon>Eukaryota</taxon>
        <taxon>Metazoa</taxon>
        <taxon>Ecdysozoa</taxon>
        <taxon>Arthropoda</taxon>
        <taxon>Hexapoda</taxon>
        <taxon>Insecta</taxon>
        <taxon>Pterygota</taxon>
        <taxon>Neoptera</taxon>
        <taxon>Polyneoptera</taxon>
        <taxon>Dictyoptera</taxon>
        <taxon>Blattodea</taxon>
        <taxon>Blattoidea</taxon>
        <taxon>Termitoidae</taxon>
        <taxon>Rhinotermitidae</taxon>
        <taxon>Coptotermes</taxon>
    </lineage>
</organism>
<evidence type="ECO:0000256" key="1">
    <source>
        <dbReference type="PROSITE-ProRule" id="PRU00076"/>
    </source>
</evidence>
<keyword evidence="1" id="KW-1015">Disulfide bond</keyword>
<dbReference type="Proteomes" id="UP000502823">
    <property type="component" value="Unassembled WGS sequence"/>
</dbReference>
<feature type="chain" id="PRO_5027095062" description="EGF-like domain-containing protein" evidence="2">
    <location>
        <begin position="25"/>
        <end position="254"/>
    </location>
</feature>
<dbReference type="AlphaFoldDB" id="A0A6L2PDP1"/>